<feature type="compositionally biased region" description="Basic and acidic residues" evidence="1">
    <location>
        <begin position="24"/>
        <end position="34"/>
    </location>
</feature>
<proteinExistence type="predicted"/>
<reference evidence="2" key="1">
    <citation type="submission" date="2020-11" db="EMBL/GenBank/DDBJ databases">
        <title>Bacterial whole genome sequence for Caenimonas sp. DR4.4.</title>
        <authorList>
            <person name="Le V."/>
            <person name="Ko S.-R."/>
            <person name="Ahn C.-Y."/>
            <person name="Oh H.-M."/>
        </authorList>
    </citation>
    <scope>NUCLEOTIDE SEQUENCE</scope>
    <source>
        <strain evidence="2">DR4.4</strain>
    </source>
</reference>
<evidence type="ECO:0000313" key="3">
    <source>
        <dbReference type="Proteomes" id="UP000651050"/>
    </source>
</evidence>
<accession>A0A931MIR7</accession>
<organism evidence="2 3">
    <name type="scientific">Caenimonas aquaedulcis</name>
    <dbReference type="NCBI Taxonomy" id="2793270"/>
    <lineage>
        <taxon>Bacteria</taxon>
        <taxon>Pseudomonadati</taxon>
        <taxon>Pseudomonadota</taxon>
        <taxon>Betaproteobacteria</taxon>
        <taxon>Burkholderiales</taxon>
        <taxon>Comamonadaceae</taxon>
        <taxon>Caenimonas</taxon>
    </lineage>
</organism>
<dbReference type="AlphaFoldDB" id="A0A931MIR7"/>
<gene>
    <name evidence="2" type="ORF">I5803_18995</name>
</gene>
<feature type="compositionally biased region" description="Polar residues" evidence="1">
    <location>
        <begin position="13"/>
        <end position="22"/>
    </location>
</feature>
<protein>
    <submittedName>
        <fullName evidence="2">Uncharacterized protein</fullName>
    </submittedName>
</protein>
<name>A0A931MIR7_9BURK</name>
<feature type="compositionally biased region" description="Basic and acidic residues" evidence="1">
    <location>
        <begin position="1"/>
        <end position="10"/>
    </location>
</feature>
<dbReference type="RefSeq" id="WP_196987881.1">
    <property type="nucleotide sequence ID" value="NZ_JADWYS010000001.1"/>
</dbReference>
<dbReference type="EMBL" id="JADWYS010000001">
    <property type="protein sequence ID" value="MBG9390124.1"/>
    <property type="molecule type" value="Genomic_DNA"/>
</dbReference>
<sequence length="78" mass="8901">MSTKIKREEYDASPTSKSSSLDPQRPRAESEAPKRERRSRHRVADEQGTGQGSMSALSKLKMLERHRAAVTPRRSEDY</sequence>
<dbReference type="Proteomes" id="UP000651050">
    <property type="component" value="Unassembled WGS sequence"/>
</dbReference>
<comment type="caution">
    <text evidence="2">The sequence shown here is derived from an EMBL/GenBank/DDBJ whole genome shotgun (WGS) entry which is preliminary data.</text>
</comment>
<keyword evidence="3" id="KW-1185">Reference proteome</keyword>
<feature type="compositionally biased region" description="Basic and acidic residues" evidence="1">
    <location>
        <begin position="61"/>
        <end position="78"/>
    </location>
</feature>
<evidence type="ECO:0000256" key="1">
    <source>
        <dbReference type="SAM" id="MobiDB-lite"/>
    </source>
</evidence>
<feature type="region of interest" description="Disordered" evidence="1">
    <location>
        <begin position="1"/>
        <end position="78"/>
    </location>
</feature>
<evidence type="ECO:0000313" key="2">
    <source>
        <dbReference type="EMBL" id="MBG9390124.1"/>
    </source>
</evidence>